<accession>A0ABR8N345</accession>
<comment type="caution">
    <text evidence="2">The sequence shown here is derived from an EMBL/GenBank/DDBJ whole genome shotgun (WGS) entry which is preliminary data.</text>
</comment>
<dbReference type="Proteomes" id="UP000609346">
    <property type="component" value="Unassembled WGS sequence"/>
</dbReference>
<sequence length="83" mass="9358">MANEVRPNDSNEASSEQFAQLAEHNERLQREVESLKQELAQCKSELASAKRELHRLKGKSGAAARKPEAMSTMSTRLRDALYE</sequence>
<gene>
    <name evidence="2" type="ORF">H8B09_27965</name>
</gene>
<dbReference type="RefSeq" id="WP_191206900.1">
    <property type="nucleotide sequence ID" value="NZ_JACXZA010000010.1"/>
</dbReference>
<evidence type="ECO:0000313" key="3">
    <source>
        <dbReference type="Proteomes" id="UP000609346"/>
    </source>
</evidence>
<proteinExistence type="predicted"/>
<dbReference type="EMBL" id="JACXZA010000010">
    <property type="protein sequence ID" value="MBD3922595.1"/>
    <property type="molecule type" value="Genomic_DNA"/>
</dbReference>
<evidence type="ECO:0000256" key="1">
    <source>
        <dbReference type="SAM" id="MobiDB-lite"/>
    </source>
</evidence>
<dbReference type="Gene3D" id="6.10.250.3110">
    <property type="match status" value="1"/>
</dbReference>
<keyword evidence="3" id="KW-1185">Reference proteome</keyword>
<evidence type="ECO:0000313" key="2">
    <source>
        <dbReference type="EMBL" id="MBD3922595.1"/>
    </source>
</evidence>
<organism evidence="2 3">
    <name type="scientific">Paenibacillus terricola</name>
    <dbReference type="NCBI Taxonomy" id="2763503"/>
    <lineage>
        <taxon>Bacteria</taxon>
        <taxon>Bacillati</taxon>
        <taxon>Bacillota</taxon>
        <taxon>Bacilli</taxon>
        <taxon>Bacillales</taxon>
        <taxon>Paenibacillaceae</taxon>
        <taxon>Paenibacillus</taxon>
    </lineage>
</organism>
<feature type="region of interest" description="Disordered" evidence="1">
    <location>
        <begin position="51"/>
        <end position="83"/>
    </location>
</feature>
<protein>
    <submittedName>
        <fullName evidence="2">Uncharacterized protein</fullName>
    </submittedName>
</protein>
<reference evidence="2 3" key="1">
    <citation type="submission" date="2020-09" db="EMBL/GenBank/DDBJ databases">
        <title>Paenibacillus sp. strain PR3 16S rRNA gene Genome sequencing and assembly.</title>
        <authorList>
            <person name="Kim J."/>
        </authorList>
    </citation>
    <scope>NUCLEOTIDE SEQUENCE [LARGE SCALE GENOMIC DNA]</scope>
    <source>
        <strain evidence="2 3">PR3</strain>
    </source>
</reference>
<name>A0ABR8N345_9BACL</name>